<dbReference type="Proteomes" id="UP001642260">
    <property type="component" value="Unassembled WGS sequence"/>
</dbReference>
<evidence type="ECO:0000313" key="4">
    <source>
        <dbReference type="Proteomes" id="UP001642260"/>
    </source>
</evidence>
<accession>A0ABC8LD76</accession>
<gene>
    <name evidence="3" type="ORF">ERUC_LOCUS33979</name>
</gene>
<feature type="domain" description="Cullin N-terminal" evidence="2">
    <location>
        <begin position="22"/>
        <end position="285"/>
    </location>
</feature>
<dbReference type="PANTHER" id="PTHR11932">
    <property type="entry name" value="CULLIN"/>
    <property type="match status" value="1"/>
</dbReference>
<reference evidence="3 4" key="1">
    <citation type="submission" date="2022-03" db="EMBL/GenBank/DDBJ databases">
        <authorList>
            <person name="Macdonald S."/>
            <person name="Ahmed S."/>
            <person name="Newling K."/>
        </authorList>
    </citation>
    <scope>NUCLEOTIDE SEQUENCE [LARGE SCALE GENOMIC DNA]</scope>
</reference>
<keyword evidence="4" id="KW-1185">Reference proteome</keyword>
<dbReference type="AlphaFoldDB" id="A0ABC8LD76"/>
<proteinExistence type="inferred from homology"/>
<name>A0ABC8LD76_ERUVS</name>
<evidence type="ECO:0000256" key="1">
    <source>
        <dbReference type="ARBA" id="ARBA00006019"/>
    </source>
</evidence>
<dbReference type="InterPro" id="IPR045093">
    <property type="entry name" value="Cullin"/>
</dbReference>
<dbReference type="Gene3D" id="1.20.1310.10">
    <property type="entry name" value="Cullin Repeats"/>
    <property type="match status" value="2"/>
</dbReference>
<comment type="similarity">
    <text evidence="1">Belongs to the cullin family.</text>
</comment>
<dbReference type="InterPro" id="IPR016159">
    <property type="entry name" value="Cullin_repeat-like_dom_sf"/>
</dbReference>
<comment type="caution">
    <text evidence="3">The sequence shown here is derived from an EMBL/GenBank/DDBJ whole genome shotgun (WGS) entry which is preliminary data.</text>
</comment>
<dbReference type="Pfam" id="PF00888">
    <property type="entry name" value="Cullin"/>
    <property type="match status" value="1"/>
</dbReference>
<dbReference type="SUPFAM" id="SSF74788">
    <property type="entry name" value="Cullin repeat-like"/>
    <property type="match status" value="1"/>
</dbReference>
<dbReference type="EMBL" id="CAKOAT010508488">
    <property type="protein sequence ID" value="CAH8381496.1"/>
    <property type="molecule type" value="Genomic_DNA"/>
</dbReference>
<sequence length="292" mass="33878">MINFLTIAIVAQVVSRTWWFKESGEALTNLILEECGEYISTTLQSLAVHCNDDDPSLLLLLLEKSWLEFPKKLQFICDIAGAGTGIKLWDLGLQLFPQKLFLASQLRDKIKGKSIDMSQLENLTNMFNGSIFRRSRFLEKPFLDSTAEFYAAEAKQVLEQSPDLPQCLKYVHQRVGEEKKKCRSLPLFFIFQDELLEVVYRELLGVHARAILEKVLFSLMWVLFCEQKLSKYMWWLQGFEKLLDERFQEDLSRMYKLFSEADLVGHINDELSSYISKTGEKILKEGSTLTEF</sequence>
<organism evidence="3 4">
    <name type="scientific">Eruca vesicaria subsp. sativa</name>
    <name type="common">Garden rocket</name>
    <name type="synonym">Eruca sativa</name>
    <dbReference type="NCBI Taxonomy" id="29727"/>
    <lineage>
        <taxon>Eukaryota</taxon>
        <taxon>Viridiplantae</taxon>
        <taxon>Streptophyta</taxon>
        <taxon>Embryophyta</taxon>
        <taxon>Tracheophyta</taxon>
        <taxon>Spermatophyta</taxon>
        <taxon>Magnoliopsida</taxon>
        <taxon>eudicotyledons</taxon>
        <taxon>Gunneridae</taxon>
        <taxon>Pentapetalae</taxon>
        <taxon>rosids</taxon>
        <taxon>malvids</taxon>
        <taxon>Brassicales</taxon>
        <taxon>Brassicaceae</taxon>
        <taxon>Brassiceae</taxon>
        <taxon>Eruca</taxon>
    </lineage>
</organism>
<evidence type="ECO:0000313" key="3">
    <source>
        <dbReference type="EMBL" id="CAH8381496.1"/>
    </source>
</evidence>
<protein>
    <recommendedName>
        <fullName evidence="2">Cullin N-terminal domain-containing protein</fullName>
    </recommendedName>
</protein>
<dbReference type="InterPro" id="IPR001373">
    <property type="entry name" value="Cullin_N"/>
</dbReference>
<evidence type="ECO:0000259" key="2">
    <source>
        <dbReference type="Pfam" id="PF00888"/>
    </source>
</evidence>